<feature type="chain" id="PRO_5032372065" description="Fibrobacter succinogenes major paralogous domain-containing protein" evidence="1">
    <location>
        <begin position="28"/>
        <end position="245"/>
    </location>
</feature>
<keyword evidence="1" id="KW-0732">Signal</keyword>
<dbReference type="InterPro" id="IPR011871">
    <property type="entry name" value="Fib_succ_major"/>
</dbReference>
<feature type="signal peptide" evidence="1">
    <location>
        <begin position="1"/>
        <end position="27"/>
    </location>
</feature>
<dbReference type="AlphaFoldDB" id="A0A831SSB3"/>
<evidence type="ECO:0000313" key="3">
    <source>
        <dbReference type="EMBL" id="HED30902.1"/>
    </source>
</evidence>
<evidence type="ECO:0000256" key="1">
    <source>
        <dbReference type="SAM" id="SignalP"/>
    </source>
</evidence>
<evidence type="ECO:0000259" key="2">
    <source>
        <dbReference type="Pfam" id="PF09603"/>
    </source>
</evidence>
<dbReference type="Pfam" id="PF09603">
    <property type="entry name" value="Fib_succ_major"/>
    <property type="match status" value="1"/>
</dbReference>
<accession>A0A831SSB3</accession>
<organism evidence="3">
    <name type="scientific">Prosthecochloris aestuarii</name>
    <dbReference type="NCBI Taxonomy" id="1102"/>
    <lineage>
        <taxon>Bacteria</taxon>
        <taxon>Pseudomonadati</taxon>
        <taxon>Chlorobiota</taxon>
        <taxon>Chlorobiia</taxon>
        <taxon>Chlorobiales</taxon>
        <taxon>Chlorobiaceae</taxon>
        <taxon>Prosthecochloris</taxon>
    </lineage>
</organism>
<dbReference type="NCBIfam" id="TIGR02145">
    <property type="entry name" value="Fib_succ_major"/>
    <property type="match status" value="1"/>
</dbReference>
<protein>
    <recommendedName>
        <fullName evidence="2">Fibrobacter succinogenes major paralogous domain-containing protein</fullName>
    </recommendedName>
</protein>
<reference evidence="3" key="1">
    <citation type="journal article" date="2020" name="mSystems">
        <title>Genome- and Community-Level Interaction Insights into Carbon Utilization and Element Cycling Functions of Hydrothermarchaeota in Hydrothermal Sediment.</title>
        <authorList>
            <person name="Zhou Z."/>
            <person name="Liu Y."/>
            <person name="Xu W."/>
            <person name="Pan J."/>
            <person name="Luo Z.H."/>
            <person name="Li M."/>
        </authorList>
    </citation>
    <scope>NUCLEOTIDE SEQUENCE [LARGE SCALE GENOMIC DNA]</scope>
    <source>
        <strain evidence="3">SpSt-1181</strain>
    </source>
</reference>
<gene>
    <name evidence="3" type="ORF">ENN50_04300</name>
</gene>
<feature type="domain" description="Fibrobacter succinogenes major paralogous" evidence="2">
    <location>
        <begin position="47"/>
        <end position="242"/>
    </location>
</feature>
<name>A0A831SSB3_PROAE</name>
<sequence length="245" mass="27703">MKRSLQTSLLIMCALLVPLLSSCNNQGSQPKESEPLTDIDGNVYKTVQIGDQIWMAENLQVSSYRNGDTIAEVQDLDEWINLETGAWSYYDNDPEKGSVYGKLYNWYAVNDSRGLAPEGWRIPTEEDWRKLEKYLGMNPEAADDVEFRGSEINVGGKLKASGDEYWQNPQGDVTNETGFSAMAGGYRDNDGPFCFFGKYGAFWSASETRNDRVWFRGLTSNEQGVYRFSFNKKCGFSVRCVKDAE</sequence>
<comment type="caution">
    <text evidence="3">The sequence shown here is derived from an EMBL/GenBank/DDBJ whole genome shotgun (WGS) entry which is preliminary data.</text>
</comment>
<dbReference type="EMBL" id="DSBW01000099">
    <property type="protein sequence ID" value="HED30902.1"/>
    <property type="molecule type" value="Genomic_DNA"/>
</dbReference>
<proteinExistence type="predicted"/>
<dbReference type="Proteomes" id="UP000886335">
    <property type="component" value="Unassembled WGS sequence"/>
</dbReference>
<dbReference type="PROSITE" id="PS51257">
    <property type="entry name" value="PROKAR_LIPOPROTEIN"/>
    <property type="match status" value="1"/>
</dbReference>